<keyword evidence="2" id="KW-1185">Reference proteome</keyword>
<accession>A0A2P5FH37</accession>
<proteinExistence type="predicted"/>
<organism evidence="1 2">
    <name type="scientific">Trema orientale</name>
    <name type="common">Charcoal tree</name>
    <name type="synonym">Celtis orientalis</name>
    <dbReference type="NCBI Taxonomy" id="63057"/>
    <lineage>
        <taxon>Eukaryota</taxon>
        <taxon>Viridiplantae</taxon>
        <taxon>Streptophyta</taxon>
        <taxon>Embryophyta</taxon>
        <taxon>Tracheophyta</taxon>
        <taxon>Spermatophyta</taxon>
        <taxon>Magnoliopsida</taxon>
        <taxon>eudicotyledons</taxon>
        <taxon>Gunneridae</taxon>
        <taxon>Pentapetalae</taxon>
        <taxon>rosids</taxon>
        <taxon>fabids</taxon>
        <taxon>Rosales</taxon>
        <taxon>Cannabaceae</taxon>
        <taxon>Trema</taxon>
    </lineage>
</organism>
<reference evidence="2" key="1">
    <citation type="submission" date="2016-06" db="EMBL/GenBank/DDBJ databases">
        <title>Parallel loss of symbiosis genes in relatives of nitrogen-fixing non-legume Parasponia.</title>
        <authorList>
            <person name="Van Velzen R."/>
            <person name="Holmer R."/>
            <person name="Bu F."/>
            <person name="Rutten L."/>
            <person name="Van Zeijl A."/>
            <person name="Liu W."/>
            <person name="Santuari L."/>
            <person name="Cao Q."/>
            <person name="Sharma T."/>
            <person name="Shen D."/>
            <person name="Roswanjaya Y."/>
            <person name="Wardhani T."/>
            <person name="Kalhor M.S."/>
            <person name="Jansen J."/>
            <person name="Van den Hoogen J."/>
            <person name="Gungor B."/>
            <person name="Hartog M."/>
            <person name="Hontelez J."/>
            <person name="Verver J."/>
            <person name="Yang W.-C."/>
            <person name="Schijlen E."/>
            <person name="Repin R."/>
            <person name="Schilthuizen M."/>
            <person name="Schranz E."/>
            <person name="Heidstra R."/>
            <person name="Miyata K."/>
            <person name="Fedorova E."/>
            <person name="Kohlen W."/>
            <person name="Bisseling T."/>
            <person name="Smit S."/>
            <person name="Geurts R."/>
        </authorList>
    </citation>
    <scope>NUCLEOTIDE SEQUENCE [LARGE SCALE GENOMIC DNA]</scope>
    <source>
        <strain evidence="2">cv. RG33-2</strain>
    </source>
</reference>
<dbReference type="Proteomes" id="UP000237000">
    <property type="component" value="Unassembled WGS sequence"/>
</dbReference>
<protein>
    <submittedName>
        <fullName evidence="1">Uncharacterized protein</fullName>
    </submittedName>
</protein>
<dbReference type="InParanoid" id="A0A2P5FH37"/>
<sequence length="25" mass="2840">MSDKITRFENLEARTITDGDLADLD</sequence>
<evidence type="ECO:0000313" key="2">
    <source>
        <dbReference type="Proteomes" id="UP000237000"/>
    </source>
</evidence>
<dbReference type="AlphaFoldDB" id="A0A2P5FH37"/>
<comment type="caution">
    <text evidence="1">The sequence shown here is derived from an EMBL/GenBank/DDBJ whole genome shotgun (WGS) entry which is preliminary data.</text>
</comment>
<name>A0A2P5FH37_TREOI</name>
<gene>
    <name evidence="1" type="ORF">TorRG33x02_071650</name>
</gene>
<dbReference type="EMBL" id="JXTC01000034">
    <property type="protein sequence ID" value="PON97115.1"/>
    <property type="molecule type" value="Genomic_DNA"/>
</dbReference>
<evidence type="ECO:0000313" key="1">
    <source>
        <dbReference type="EMBL" id="PON97115.1"/>
    </source>
</evidence>